<dbReference type="EMBL" id="AEJM01000016">
    <property type="protein sequence ID" value="EGY34218.1"/>
    <property type="molecule type" value="Genomic_DNA"/>
</dbReference>
<reference evidence="8 9" key="1">
    <citation type="submission" date="2010-10" db="EMBL/GenBank/DDBJ databases">
        <authorList>
            <person name="Chen C."/>
            <person name="Kittichotirat W."/>
            <person name="Asikainen S."/>
            <person name="Bumgarner R."/>
        </authorList>
    </citation>
    <scope>NUCLEOTIDE SEQUENCE [LARGE SCALE GENOMIC DNA]</scope>
    <source>
        <strain evidence="8 9">SC1083</strain>
    </source>
</reference>
<evidence type="ECO:0000256" key="3">
    <source>
        <dbReference type="ARBA" id="ARBA00022692"/>
    </source>
</evidence>
<dbReference type="InterPro" id="IPR011527">
    <property type="entry name" value="ABC1_TM_dom"/>
</dbReference>
<evidence type="ECO:0000256" key="5">
    <source>
        <dbReference type="ARBA" id="ARBA00023136"/>
    </source>
</evidence>
<accession>G4A714</accession>
<evidence type="ECO:0000259" key="7">
    <source>
        <dbReference type="PROSITE" id="PS50929"/>
    </source>
</evidence>
<dbReference type="InterPro" id="IPR003439">
    <property type="entry name" value="ABC_transporter-like_ATP-bd"/>
</dbReference>
<keyword evidence="4 6" id="KW-1133">Transmembrane helix</keyword>
<protein>
    <submittedName>
        <fullName evidence="8">ABC transporter-related protein</fullName>
    </submittedName>
</protein>
<dbReference type="Pfam" id="PF00005">
    <property type="entry name" value="ABC_tran"/>
    <property type="match status" value="1"/>
</dbReference>
<feature type="transmembrane region" description="Helical" evidence="6">
    <location>
        <begin position="119"/>
        <end position="139"/>
    </location>
</feature>
<evidence type="ECO:0000256" key="4">
    <source>
        <dbReference type="ARBA" id="ARBA00022989"/>
    </source>
</evidence>
<feature type="transmembrane region" description="Helical" evidence="6">
    <location>
        <begin position="145"/>
        <end position="165"/>
    </location>
</feature>
<dbReference type="InterPro" id="IPR036640">
    <property type="entry name" value="ABC1_TM_sf"/>
</dbReference>
<organism evidence="8 9">
    <name type="scientific">Aggregatibacter actinomycetemcomitans serotype e str. SC1083</name>
    <dbReference type="NCBI Taxonomy" id="907488"/>
    <lineage>
        <taxon>Bacteria</taxon>
        <taxon>Pseudomonadati</taxon>
        <taxon>Pseudomonadota</taxon>
        <taxon>Gammaproteobacteria</taxon>
        <taxon>Pasteurellales</taxon>
        <taxon>Pasteurellaceae</taxon>
        <taxon>Aggregatibacter</taxon>
    </lineage>
</organism>
<evidence type="ECO:0000313" key="8">
    <source>
        <dbReference type="EMBL" id="EGY34218.1"/>
    </source>
</evidence>
<dbReference type="PANTHER" id="PTHR24221:SF503">
    <property type="entry name" value="MITOCHONDRIAL POTASSIUM CHANNEL ATP-BINDING SUBUNIT"/>
    <property type="match status" value="1"/>
</dbReference>
<dbReference type="RefSeq" id="WP_005556446.1">
    <property type="nucleotide sequence ID" value="NZ_AEJM01000016.1"/>
</dbReference>
<dbReference type="Gene3D" id="1.20.1560.10">
    <property type="entry name" value="ABC transporter type 1, transmembrane domain"/>
    <property type="match status" value="1"/>
</dbReference>
<evidence type="ECO:0000256" key="1">
    <source>
        <dbReference type="ARBA" id="ARBA00004651"/>
    </source>
</evidence>
<dbReference type="InterPro" id="IPR039421">
    <property type="entry name" value="Type_1_exporter"/>
</dbReference>
<dbReference type="AlphaFoldDB" id="G4A714"/>
<sequence>MHSLFNLFINGFVDPILKLIISMSVILLSGDATVLFLFMIYIILFSINTQFFTKKLTKIKQDLMNAGRDTYKIQIDSVENILLAKNNNAFDILFKRYAGYLGIEKNVAISYVKCTNKMILLNTFLSLFLLGGCFVYSLYSVINGWYSIGHFVMITSYIMMLSAPIESLSNNYSQLSQSVSVLDDFVNKMNTQVFDNDKYNEKDILSSITISDLSFNYTNKIEKALDNINLKIDKGSFVTFTGKSGSGKTTLAKLLSYYYADYHGEIFLNNKSIYTYPEDFLRRKMYSVSQDSDRIYIFDNRKIVDQGLLTELLERNAYLQHIMKTS</sequence>
<evidence type="ECO:0000256" key="2">
    <source>
        <dbReference type="ARBA" id="ARBA00022475"/>
    </source>
</evidence>
<feature type="transmembrane region" description="Helical" evidence="6">
    <location>
        <begin position="20"/>
        <end position="45"/>
    </location>
</feature>
<dbReference type="SMR" id="G4A714"/>
<dbReference type="GO" id="GO:0016887">
    <property type="term" value="F:ATP hydrolysis activity"/>
    <property type="evidence" value="ECO:0007669"/>
    <property type="project" value="InterPro"/>
</dbReference>
<gene>
    <name evidence="8" type="ORF">SC1083_0605</name>
</gene>
<keyword evidence="3 6" id="KW-0812">Transmembrane</keyword>
<dbReference type="Pfam" id="PF00664">
    <property type="entry name" value="ABC_membrane"/>
    <property type="match status" value="1"/>
</dbReference>
<dbReference type="GO" id="GO:0005524">
    <property type="term" value="F:ATP binding"/>
    <property type="evidence" value="ECO:0007669"/>
    <property type="project" value="InterPro"/>
</dbReference>
<evidence type="ECO:0000256" key="6">
    <source>
        <dbReference type="SAM" id="Phobius"/>
    </source>
</evidence>
<dbReference type="GO" id="GO:0005886">
    <property type="term" value="C:plasma membrane"/>
    <property type="evidence" value="ECO:0007669"/>
    <property type="project" value="UniProtKB-SubCell"/>
</dbReference>
<dbReference type="Proteomes" id="UP000005508">
    <property type="component" value="Unassembled WGS sequence"/>
</dbReference>
<keyword evidence="2" id="KW-1003">Cell membrane</keyword>
<dbReference type="InterPro" id="IPR027417">
    <property type="entry name" value="P-loop_NTPase"/>
</dbReference>
<comment type="subcellular location">
    <subcellularLocation>
        <location evidence="1">Cell membrane</location>
        <topology evidence="1">Multi-pass membrane protein</topology>
    </subcellularLocation>
</comment>
<dbReference type="GO" id="GO:0140359">
    <property type="term" value="F:ABC-type transporter activity"/>
    <property type="evidence" value="ECO:0007669"/>
    <property type="project" value="InterPro"/>
</dbReference>
<name>G4A714_AGGAC</name>
<dbReference type="PROSITE" id="PS50929">
    <property type="entry name" value="ABC_TM1F"/>
    <property type="match status" value="1"/>
</dbReference>
<dbReference type="Gene3D" id="3.40.50.300">
    <property type="entry name" value="P-loop containing nucleotide triphosphate hydrolases"/>
    <property type="match status" value="1"/>
</dbReference>
<dbReference type="SUPFAM" id="SSF52540">
    <property type="entry name" value="P-loop containing nucleoside triphosphate hydrolases"/>
    <property type="match status" value="1"/>
</dbReference>
<dbReference type="PANTHER" id="PTHR24221">
    <property type="entry name" value="ATP-BINDING CASSETTE SUB-FAMILY B"/>
    <property type="match status" value="1"/>
</dbReference>
<proteinExistence type="predicted"/>
<keyword evidence="5 6" id="KW-0472">Membrane</keyword>
<dbReference type="SUPFAM" id="SSF90123">
    <property type="entry name" value="ABC transporter transmembrane region"/>
    <property type="match status" value="1"/>
</dbReference>
<dbReference type="PATRIC" id="fig|907488.3.peg.597"/>
<comment type="caution">
    <text evidence="8">The sequence shown here is derived from an EMBL/GenBank/DDBJ whole genome shotgun (WGS) entry which is preliminary data.</text>
</comment>
<feature type="domain" description="ABC transmembrane type-1" evidence="7">
    <location>
        <begin position="1"/>
        <end position="177"/>
    </location>
</feature>
<evidence type="ECO:0000313" key="9">
    <source>
        <dbReference type="Proteomes" id="UP000005508"/>
    </source>
</evidence>